<evidence type="ECO:0000256" key="1">
    <source>
        <dbReference type="SAM" id="Phobius"/>
    </source>
</evidence>
<feature type="signal peptide" evidence="2">
    <location>
        <begin position="1"/>
        <end position="21"/>
    </location>
</feature>
<evidence type="ECO:0000256" key="2">
    <source>
        <dbReference type="SAM" id="SignalP"/>
    </source>
</evidence>
<comment type="caution">
    <text evidence="3">The sequence shown here is derived from an EMBL/GenBank/DDBJ whole genome shotgun (WGS) entry which is preliminary data.</text>
</comment>
<gene>
    <name evidence="3" type="ORF">GBAR_LOCUS18493</name>
</gene>
<dbReference type="AlphaFoldDB" id="A0AA35WT20"/>
<dbReference type="EMBL" id="CASHTH010002623">
    <property type="protein sequence ID" value="CAI8032753.1"/>
    <property type="molecule type" value="Genomic_DNA"/>
</dbReference>
<evidence type="ECO:0000313" key="3">
    <source>
        <dbReference type="EMBL" id="CAI8032753.1"/>
    </source>
</evidence>
<feature type="transmembrane region" description="Helical" evidence="1">
    <location>
        <begin position="95"/>
        <end position="113"/>
    </location>
</feature>
<name>A0AA35WT20_GEOBA</name>
<organism evidence="3 4">
    <name type="scientific">Geodia barretti</name>
    <name type="common">Barrett's horny sponge</name>
    <dbReference type="NCBI Taxonomy" id="519541"/>
    <lineage>
        <taxon>Eukaryota</taxon>
        <taxon>Metazoa</taxon>
        <taxon>Porifera</taxon>
        <taxon>Demospongiae</taxon>
        <taxon>Heteroscleromorpha</taxon>
        <taxon>Tetractinellida</taxon>
        <taxon>Astrophorina</taxon>
        <taxon>Geodiidae</taxon>
        <taxon>Geodia</taxon>
    </lineage>
</organism>
<accession>A0AA35WT20</accession>
<feature type="transmembrane region" description="Helical" evidence="1">
    <location>
        <begin position="41"/>
        <end position="61"/>
    </location>
</feature>
<sequence length="153" mass="16953">MSYWSWALSFLLHVTLPVIESSPRPKLNQLLAVGKKRGARIAIEVSIFAVIILVPAIVTSWEPLALADTPDYGSNGLWCDYQHHSVFNCSEKAPYYNTELLVVILLCGLRIKFKNTMIGKRILTSLPSVIFLLVGQSAILLLLVIFLTATVLA</sequence>
<keyword evidence="1" id="KW-0472">Membrane</keyword>
<evidence type="ECO:0000313" key="4">
    <source>
        <dbReference type="Proteomes" id="UP001174909"/>
    </source>
</evidence>
<keyword evidence="1" id="KW-0812">Transmembrane</keyword>
<proteinExistence type="predicted"/>
<keyword evidence="2" id="KW-0732">Signal</keyword>
<protein>
    <submittedName>
        <fullName evidence="3">Uncharacterized protein</fullName>
    </submittedName>
</protein>
<dbReference type="Proteomes" id="UP001174909">
    <property type="component" value="Unassembled WGS sequence"/>
</dbReference>
<keyword evidence="4" id="KW-1185">Reference proteome</keyword>
<feature type="chain" id="PRO_5041390219" evidence="2">
    <location>
        <begin position="22"/>
        <end position="153"/>
    </location>
</feature>
<keyword evidence="1" id="KW-1133">Transmembrane helix</keyword>
<reference evidence="3" key="1">
    <citation type="submission" date="2023-03" db="EMBL/GenBank/DDBJ databases">
        <authorList>
            <person name="Steffen K."/>
            <person name="Cardenas P."/>
        </authorList>
    </citation>
    <scope>NUCLEOTIDE SEQUENCE</scope>
</reference>
<feature type="non-terminal residue" evidence="3">
    <location>
        <position position="153"/>
    </location>
</feature>
<feature type="transmembrane region" description="Helical" evidence="1">
    <location>
        <begin position="125"/>
        <end position="152"/>
    </location>
</feature>